<keyword evidence="4 5" id="KW-0238">DNA-binding</keyword>
<dbReference type="VEuPathDB" id="VectorBase:LOC119163110"/>
<dbReference type="InterPro" id="IPR006612">
    <property type="entry name" value="THAP_Znf"/>
</dbReference>
<protein>
    <recommendedName>
        <fullName evidence="6">THAP-type domain-containing protein</fullName>
    </recommendedName>
</protein>
<comment type="caution">
    <text evidence="7">The sequence shown here is derived from an EMBL/GenBank/DDBJ whole genome shotgun (WGS) entry which is preliminary data.</text>
</comment>
<dbReference type="InterPro" id="IPR052224">
    <property type="entry name" value="THAP_domain_protein"/>
</dbReference>
<dbReference type="Pfam" id="PF05485">
    <property type="entry name" value="THAP"/>
    <property type="match status" value="1"/>
</dbReference>
<dbReference type="GO" id="GO:0008270">
    <property type="term" value="F:zinc ion binding"/>
    <property type="evidence" value="ECO:0007669"/>
    <property type="project" value="UniProtKB-KW"/>
</dbReference>
<feature type="domain" description="THAP-type" evidence="6">
    <location>
        <begin position="1"/>
        <end position="95"/>
    </location>
</feature>
<dbReference type="SUPFAM" id="SSF57716">
    <property type="entry name" value="Glucocorticoid receptor-like (DNA-binding domain)"/>
    <property type="match status" value="1"/>
</dbReference>
<evidence type="ECO:0000256" key="4">
    <source>
        <dbReference type="ARBA" id="ARBA00023125"/>
    </source>
</evidence>
<dbReference type="Gene3D" id="6.20.210.20">
    <property type="entry name" value="THAP domain"/>
    <property type="match status" value="1"/>
</dbReference>
<gene>
    <name evidence="7" type="ORF">HPB51_006195</name>
</gene>
<keyword evidence="2 5" id="KW-0863">Zinc-finger</keyword>
<dbReference type="EMBL" id="JABSTU010000005">
    <property type="protein sequence ID" value="KAH8029989.1"/>
    <property type="molecule type" value="Genomic_DNA"/>
</dbReference>
<evidence type="ECO:0000256" key="3">
    <source>
        <dbReference type="ARBA" id="ARBA00022833"/>
    </source>
</evidence>
<dbReference type="Proteomes" id="UP000821866">
    <property type="component" value="Chromosome 3"/>
</dbReference>
<reference evidence="7" key="2">
    <citation type="submission" date="2021-09" db="EMBL/GenBank/DDBJ databases">
        <authorList>
            <person name="Jia N."/>
            <person name="Wang J."/>
            <person name="Shi W."/>
            <person name="Du L."/>
            <person name="Sun Y."/>
            <person name="Zhan W."/>
            <person name="Jiang J."/>
            <person name="Wang Q."/>
            <person name="Zhang B."/>
            <person name="Ji P."/>
            <person name="Sakyi L.B."/>
            <person name="Cui X."/>
            <person name="Yuan T."/>
            <person name="Jiang B."/>
            <person name="Yang W."/>
            <person name="Lam T.T.-Y."/>
            <person name="Chang Q."/>
            <person name="Ding S."/>
            <person name="Wang X."/>
            <person name="Zhu J."/>
            <person name="Ruan X."/>
            <person name="Zhao L."/>
            <person name="Wei J."/>
            <person name="Que T."/>
            <person name="Du C."/>
            <person name="Cheng J."/>
            <person name="Dai P."/>
            <person name="Han X."/>
            <person name="Huang E."/>
            <person name="Gao Y."/>
            <person name="Liu J."/>
            <person name="Shao H."/>
            <person name="Ye R."/>
            <person name="Li L."/>
            <person name="Wei W."/>
            <person name="Wang X."/>
            <person name="Wang C."/>
            <person name="Huo Q."/>
            <person name="Li W."/>
            <person name="Guo W."/>
            <person name="Chen H."/>
            <person name="Chen S."/>
            <person name="Zhou L."/>
            <person name="Zhou L."/>
            <person name="Ni X."/>
            <person name="Tian J."/>
            <person name="Zhou Y."/>
            <person name="Sheng Y."/>
            <person name="Liu T."/>
            <person name="Pan Y."/>
            <person name="Xia L."/>
            <person name="Li J."/>
            <person name="Zhao F."/>
            <person name="Cao W."/>
        </authorList>
    </citation>
    <scope>NUCLEOTIDE SEQUENCE</scope>
    <source>
        <strain evidence="7">Rmic-2018</strain>
        <tissue evidence="7">Larvae</tissue>
    </source>
</reference>
<dbReference type="GO" id="GO:0003677">
    <property type="term" value="F:DNA binding"/>
    <property type="evidence" value="ECO:0007669"/>
    <property type="project" value="UniProtKB-UniRule"/>
</dbReference>
<dbReference type="PROSITE" id="PS50950">
    <property type="entry name" value="ZF_THAP"/>
    <property type="match status" value="1"/>
</dbReference>
<evidence type="ECO:0000256" key="2">
    <source>
        <dbReference type="ARBA" id="ARBA00022771"/>
    </source>
</evidence>
<reference evidence="7" key="1">
    <citation type="journal article" date="2020" name="Cell">
        <title>Large-Scale Comparative Analyses of Tick Genomes Elucidate Their Genetic Diversity and Vector Capacities.</title>
        <authorList>
            <consortium name="Tick Genome and Microbiome Consortium (TIGMIC)"/>
            <person name="Jia N."/>
            <person name="Wang J."/>
            <person name="Shi W."/>
            <person name="Du L."/>
            <person name="Sun Y."/>
            <person name="Zhan W."/>
            <person name="Jiang J.F."/>
            <person name="Wang Q."/>
            <person name="Zhang B."/>
            <person name="Ji P."/>
            <person name="Bell-Sakyi L."/>
            <person name="Cui X.M."/>
            <person name="Yuan T.T."/>
            <person name="Jiang B.G."/>
            <person name="Yang W.F."/>
            <person name="Lam T.T."/>
            <person name="Chang Q.C."/>
            <person name="Ding S.J."/>
            <person name="Wang X.J."/>
            <person name="Zhu J.G."/>
            <person name="Ruan X.D."/>
            <person name="Zhao L."/>
            <person name="Wei J.T."/>
            <person name="Ye R.Z."/>
            <person name="Que T.C."/>
            <person name="Du C.H."/>
            <person name="Zhou Y.H."/>
            <person name="Cheng J.X."/>
            <person name="Dai P.F."/>
            <person name="Guo W.B."/>
            <person name="Han X.H."/>
            <person name="Huang E.J."/>
            <person name="Li L.F."/>
            <person name="Wei W."/>
            <person name="Gao Y.C."/>
            <person name="Liu J.Z."/>
            <person name="Shao H.Z."/>
            <person name="Wang X."/>
            <person name="Wang C.C."/>
            <person name="Yang T.C."/>
            <person name="Huo Q.B."/>
            <person name="Li W."/>
            <person name="Chen H.Y."/>
            <person name="Chen S.E."/>
            <person name="Zhou L.G."/>
            <person name="Ni X.B."/>
            <person name="Tian J.H."/>
            <person name="Sheng Y."/>
            <person name="Liu T."/>
            <person name="Pan Y.S."/>
            <person name="Xia L.Y."/>
            <person name="Li J."/>
            <person name="Zhao F."/>
            <person name="Cao W.C."/>
        </authorList>
    </citation>
    <scope>NUCLEOTIDE SEQUENCE</scope>
    <source>
        <strain evidence="7">Rmic-2018</strain>
    </source>
</reference>
<keyword evidence="8" id="KW-1185">Reference proteome</keyword>
<keyword evidence="1" id="KW-0479">Metal-binding</keyword>
<evidence type="ECO:0000256" key="5">
    <source>
        <dbReference type="PROSITE-ProRule" id="PRU00309"/>
    </source>
</evidence>
<evidence type="ECO:0000313" key="7">
    <source>
        <dbReference type="EMBL" id="KAH8029989.1"/>
    </source>
</evidence>
<evidence type="ECO:0000259" key="6">
    <source>
        <dbReference type="PROSITE" id="PS50950"/>
    </source>
</evidence>
<keyword evidence="3" id="KW-0862">Zinc</keyword>
<dbReference type="PANTHER" id="PTHR46927">
    <property type="entry name" value="AGAP005574-PA"/>
    <property type="match status" value="1"/>
</dbReference>
<accession>A0A9J6E7C2</accession>
<evidence type="ECO:0000313" key="8">
    <source>
        <dbReference type="Proteomes" id="UP000821866"/>
    </source>
</evidence>
<dbReference type="InterPro" id="IPR038441">
    <property type="entry name" value="THAP_Znf_sf"/>
</dbReference>
<dbReference type="PANTHER" id="PTHR46927:SF3">
    <property type="entry name" value="THAP-TYPE DOMAIN-CONTAINING PROTEIN"/>
    <property type="match status" value="1"/>
</dbReference>
<name>A0A9J6E7C2_RHIMP</name>
<organism evidence="7 8">
    <name type="scientific">Rhipicephalus microplus</name>
    <name type="common">Cattle tick</name>
    <name type="synonym">Boophilus microplus</name>
    <dbReference type="NCBI Taxonomy" id="6941"/>
    <lineage>
        <taxon>Eukaryota</taxon>
        <taxon>Metazoa</taxon>
        <taxon>Ecdysozoa</taxon>
        <taxon>Arthropoda</taxon>
        <taxon>Chelicerata</taxon>
        <taxon>Arachnida</taxon>
        <taxon>Acari</taxon>
        <taxon>Parasitiformes</taxon>
        <taxon>Ixodida</taxon>
        <taxon>Ixodoidea</taxon>
        <taxon>Ixodidae</taxon>
        <taxon>Rhipicephalinae</taxon>
        <taxon>Rhipicephalus</taxon>
        <taxon>Boophilus</taxon>
    </lineage>
</organism>
<proteinExistence type="predicted"/>
<dbReference type="SMART" id="SM00980">
    <property type="entry name" value="THAP"/>
    <property type="match status" value="1"/>
</dbReference>
<evidence type="ECO:0000256" key="1">
    <source>
        <dbReference type="ARBA" id="ARBA00022723"/>
    </source>
</evidence>
<dbReference type="AlphaFoldDB" id="A0A9J6E7C2"/>
<sequence>MPHACDVAGCPNGARRQYCNRGTYLSFHWMPQNEPLRSEWLSVTPLRQSAKQSNAVRVCSLHFRAEDYETNRNLVDAFNVPLRAKLRPSAVPSVFPKSESQLGTVPELPVSDNLKELRDDDAAECTESGTTDSAIDTGTNTDAKVAVHAETQTNRSLRTGYYIGYDKSVQVRLRGKSIGRGAIWQSTVETNMSAISKPMTGNSSMAVVAAVAPAAFDLLLPAQ</sequence>